<evidence type="ECO:0000313" key="2">
    <source>
        <dbReference type="EMBL" id="KAK7462612.1"/>
    </source>
</evidence>
<feature type="compositionally biased region" description="Basic and acidic residues" evidence="1">
    <location>
        <begin position="26"/>
        <end position="50"/>
    </location>
</feature>
<dbReference type="Proteomes" id="UP001519460">
    <property type="component" value="Unassembled WGS sequence"/>
</dbReference>
<accession>A0ABD0J6P2</accession>
<gene>
    <name evidence="2" type="ORF">BaRGS_00038339</name>
</gene>
<evidence type="ECO:0000313" key="3">
    <source>
        <dbReference type="Proteomes" id="UP001519460"/>
    </source>
</evidence>
<sequence>MHRCDRRTRQGRFRHRAPGYSRRASGGREDLPLEEQKPRRMPGDVRARAA</sequence>
<feature type="compositionally biased region" description="Basic residues" evidence="1">
    <location>
        <begin position="1"/>
        <end position="17"/>
    </location>
</feature>
<evidence type="ECO:0000256" key="1">
    <source>
        <dbReference type="SAM" id="MobiDB-lite"/>
    </source>
</evidence>
<dbReference type="EMBL" id="JACVVK020000614">
    <property type="protein sequence ID" value="KAK7462612.1"/>
    <property type="molecule type" value="Genomic_DNA"/>
</dbReference>
<dbReference type="AlphaFoldDB" id="A0ABD0J6P2"/>
<organism evidence="2 3">
    <name type="scientific">Batillaria attramentaria</name>
    <dbReference type="NCBI Taxonomy" id="370345"/>
    <lineage>
        <taxon>Eukaryota</taxon>
        <taxon>Metazoa</taxon>
        <taxon>Spiralia</taxon>
        <taxon>Lophotrochozoa</taxon>
        <taxon>Mollusca</taxon>
        <taxon>Gastropoda</taxon>
        <taxon>Caenogastropoda</taxon>
        <taxon>Sorbeoconcha</taxon>
        <taxon>Cerithioidea</taxon>
        <taxon>Batillariidae</taxon>
        <taxon>Batillaria</taxon>
    </lineage>
</organism>
<feature type="non-terminal residue" evidence="2">
    <location>
        <position position="50"/>
    </location>
</feature>
<proteinExistence type="predicted"/>
<feature type="region of interest" description="Disordered" evidence="1">
    <location>
        <begin position="1"/>
        <end position="50"/>
    </location>
</feature>
<reference evidence="2 3" key="1">
    <citation type="journal article" date="2023" name="Sci. Data">
        <title>Genome assembly of the Korean intertidal mud-creeper Batillaria attramentaria.</title>
        <authorList>
            <person name="Patra A.K."/>
            <person name="Ho P.T."/>
            <person name="Jun S."/>
            <person name="Lee S.J."/>
            <person name="Kim Y."/>
            <person name="Won Y.J."/>
        </authorList>
    </citation>
    <scope>NUCLEOTIDE SEQUENCE [LARGE SCALE GENOMIC DNA]</scope>
    <source>
        <strain evidence="2">Wonlab-2016</strain>
    </source>
</reference>
<protein>
    <submittedName>
        <fullName evidence="2">Uncharacterized protein</fullName>
    </submittedName>
</protein>
<keyword evidence="3" id="KW-1185">Reference proteome</keyword>
<comment type="caution">
    <text evidence="2">The sequence shown here is derived from an EMBL/GenBank/DDBJ whole genome shotgun (WGS) entry which is preliminary data.</text>
</comment>
<name>A0ABD0J6P2_9CAEN</name>